<evidence type="ECO:0000256" key="8">
    <source>
        <dbReference type="SAM" id="MobiDB-lite"/>
    </source>
</evidence>
<dbReference type="InterPro" id="IPR049730">
    <property type="entry name" value="SNF2/RAD54-like_C"/>
</dbReference>
<protein>
    <recommendedName>
        <fullName evidence="13">RING-type domain-containing protein</fullName>
    </recommendedName>
</protein>
<dbReference type="GO" id="GO:0005524">
    <property type="term" value="F:ATP binding"/>
    <property type="evidence" value="ECO:0007669"/>
    <property type="project" value="InterPro"/>
</dbReference>
<dbReference type="PROSITE" id="PS00518">
    <property type="entry name" value="ZF_RING_1"/>
    <property type="match status" value="1"/>
</dbReference>
<dbReference type="CDD" id="cd18070">
    <property type="entry name" value="DEXQc_SHPRH"/>
    <property type="match status" value="1"/>
</dbReference>
<dbReference type="PANTHER" id="PTHR45865">
    <property type="entry name" value="E3 UBIQUITIN-PROTEIN LIGASE SHPRH FAMILY MEMBER"/>
    <property type="match status" value="1"/>
</dbReference>
<keyword evidence="12" id="KW-1185">Reference proteome</keyword>
<dbReference type="VEuPathDB" id="FungiDB:PV10_02119"/>
<evidence type="ECO:0000256" key="1">
    <source>
        <dbReference type="ARBA" id="ARBA00022723"/>
    </source>
</evidence>
<dbReference type="SMART" id="SM00184">
    <property type="entry name" value="RING"/>
    <property type="match status" value="1"/>
</dbReference>
<dbReference type="CDD" id="cd18793">
    <property type="entry name" value="SF2_C_SNF"/>
    <property type="match status" value="1"/>
</dbReference>
<dbReference type="Gene3D" id="3.40.50.10810">
    <property type="entry name" value="Tandem AAA-ATPase domain"/>
    <property type="match status" value="1"/>
</dbReference>
<feature type="domain" description="Helicase ATP-binding" evidence="10">
    <location>
        <begin position="293"/>
        <end position="487"/>
    </location>
</feature>
<dbReference type="InterPro" id="IPR059033">
    <property type="entry name" value="C144_05_dom"/>
</dbReference>
<dbReference type="SUPFAM" id="SSF52540">
    <property type="entry name" value="P-loop containing nucleoside triphosphate hydrolases"/>
    <property type="match status" value="2"/>
</dbReference>
<evidence type="ECO:0000259" key="10">
    <source>
        <dbReference type="PROSITE" id="PS51192"/>
    </source>
</evidence>
<dbReference type="GO" id="GO:0000209">
    <property type="term" value="P:protein polyubiquitination"/>
    <property type="evidence" value="ECO:0007669"/>
    <property type="project" value="TreeGrafter"/>
</dbReference>
<evidence type="ECO:0000259" key="9">
    <source>
        <dbReference type="PROSITE" id="PS50089"/>
    </source>
</evidence>
<dbReference type="STRING" id="212818.A0A0D1WXZ4"/>
<dbReference type="SMART" id="SM00487">
    <property type="entry name" value="DEXDc"/>
    <property type="match status" value="1"/>
</dbReference>
<dbReference type="InterPro" id="IPR052583">
    <property type="entry name" value="ATP-helicase/E3_Ub-Ligase"/>
</dbReference>
<dbReference type="Gene3D" id="3.40.50.300">
    <property type="entry name" value="P-loop containing nucleotide triphosphate hydrolases"/>
    <property type="match status" value="1"/>
</dbReference>
<keyword evidence="6" id="KW-0067">ATP-binding</keyword>
<evidence type="ECO:0000256" key="5">
    <source>
        <dbReference type="ARBA" id="ARBA00022833"/>
    </source>
</evidence>
<dbReference type="OMA" id="KAVFFCA"/>
<dbReference type="InterPro" id="IPR027417">
    <property type="entry name" value="P-loop_NTPase"/>
</dbReference>
<dbReference type="Pfam" id="PF00176">
    <property type="entry name" value="SNF2-rel_dom"/>
    <property type="match status" value="1"/>
</dbReference>
<evidence type="ECO:0000256" key="4">
    <source>
        <dbReference type="ARBA" id="ARBA00022801"/>
    </source>
</evidence>
<evidence type="ECO:0008006" key="13">
    <source>
        <dbReference type="Google" id="ProtNLM"/>
    </source>
</evidence>
<evidence type="ECO:0000256" key="6">
    <source>
        <dbReference type="ARBA" id="ARBA00022840"/>
    </source>
</evidence>
<organism evidence="11 12">
    <name type="scientific">Exophiala mesophila</name>
    <name type="common">Black yeast-like fungus</name>
    <dbReference type="NCBI Taxonomy" id="212818"/>
    <lineage>
        <taxon>Eukaryota</taxon>
        <taxon>Fungi</taxon>
        <taxon>Dikarya</taxon>
        <taxon>Ascomycota</taxon>
        <taxon>Pezizomycotina</taxon>
        <taxon>Eurotiomycetes</taxon>
        <taxon>Chaetothyriomycetidae</taxon>
        <taxon>Chaetothyriales</taxon>
        <taxon>Herpotrichiellaceae</taxon>
        <taxon>Exophiala</taxon>
    </lineage>
</organism>
<dbReference type="InterPro" id="IPR038718">
    <property type="entry name" value="SNF2-like_sf"/>
</dbReference>
<gene>
    <name evidence="11" type="ORF">PV10_02119</name>
</gene>
<feature type="compositionally biased region" description="Basic and acidic residues" evidence="8">
    <location>
        <begin position="686"/>
        <end position="700"/>
    </location>
</feature>
<dbReference type="RefSeq" id="XP_016225919.1">
    <property type="nucleotide sequence ID" value="XM_016366401.1"/>
</dbReference>
<evidence type="ECO:0000313" key="12">
    <source>
        <dbReference type="Proteomes" id="UP000054302"/>
    </source>
</evidence>
<dbReference type="PROSITE" id="PS50089">
    <property type="entry name" value="ZF_RING_2"/>
    <property type="match status" value="1"/>
</dbReference>
<keyword evidence="3 7" id="KW-0863">Zinc-finger</keyword>
<evidence type="ECO:0000256" key="2">
    <source>
        <dbReference type="ARBA" id="ARBA00022741"/>
    </source>
</evidence>
<dbReference type="GO" id="GO:0005634">
    <property type="term" value="C:nucleus"/>
    <property type="evidence" value="ECO:0007669"/>
    <property type="project" value="TreeGrafter"/>
</dbReference>
<dbReference type="GO" id="GO:0008270">
    <property type="term" value="F:zinc ion binding"/>
    <property type="evidence" value="ECO:0007669"/>
    <property type="project" value="UniProtKB-KW"/>
</dbReference>
<feature type="region of interest" description="Disordered" evidence="8">
    <location>
        <begin position="686"/>
        <end position="708"/>
    </location>
</feature>
<dbReference type="InterPro" id="IPR000330">
    <property type="entry name" value="SNF2_N"/>
</dbReference>
<keyword evidence="4" id="KW-0378">Hydrolase</keyword>
<evidence type="ECO:0000256" key="7">
    <source>
        <dbReference type="PROSITE-ProRule" id="PRU00175"/>
    </source>
</evidence>
<keyword evidence="1" id="KW-0479">Metal-binding</keyword>
<dbReference type="EMBL" id="KN847521">
    <property type="protein sequence ID" value="KIV94345.1"/>
    <property type="molecule type" value="Genomic_DNA"/>
</dbReference>
<dbReference type="OrthoDB" id="5330228at2759"/>
<feature type="domain" description="RING-type" evidence="9">
    <location>
        <begin position="1076"/>
        <end position="1114"/>
    </location>
</feature>
<dbReference type="InterPro" id="IPR001841">
    <property type="entry name" value="Znf_RING"/>
</dbReference>
<dbReference type="SUPFAM" id="SSF57850">
    <property type="entry name" value="RING/U-box"/>
    <property type="match status" value="1"/>
</dbReference>
<dbReference type="PROSITE" id="PS51192">
    <property type="entry name" value="HELICASE_ATP_BIND_1"/>
    <property type="match status" value="1"/>
</dbReference>
<dbReference type="InterPro" id="IPR013083">
    <property type="entry name" value="Znf_RING/FYVE/PHD"/>
</dbReference>
<evidence type="ECO:0000256" key="3">
    <source>
        <dbReference type="ARBA" id="ARBA00022771"/>
    </source>
</evidence>
<dbReference type="GO" id="GO:0061630">
    <property type="term" value="F:ubiquitin protein ligase activity"/>
    <property type="evidence" value="ECO:0007669"/>
    <property type="project" value="TreeGrafter"/>
</dbReference>
<dbReference type="Pfam" id="PF13639">
    <property type="entry name" value="zf-RING_2"/>
    <property type="match status" value="1"/>
</dbReference>
<keyword evidence="5" id="KW-0862">Zinc</keyword>
<dbReference type="GeneID" id="27319964"/>
<dbReference type="Pfam" id="PF26021">
    <property type="entry name" value="Ferritin_C144_05"/>
    <property type="match status" value="1"/>
</dbReference>
<dbReference type="InterPro" id="IPR017907">
    <property type="entry name" value="Znf_RING_CS"/>
</dbReference>
<dbReference type="InterPro" id="IPR014001">
    <property type="entry name" value="Helicase_ATP-bd"/>
</dbReference>
<dbReference type="InterPro" id="IPR001650">
    <property type="entry name" value="Helicase_C-like"/>
</dbReference>
<dbReference type="Proteomes" id="UP000054302">
    <property type="component" value="Unassembled WGS sequence"/>
</dbReference>
<dbReference type="Gene3D" id="3.30.40.10">
    <property type="entry name" value="Zinc/RING finger domain, C3HC4 (zinc finger)"/>
    <property type="match status" value="1"/>
</dbReference>
<dbReference type="GO" id="GO:0016787">
    <property type="term" value="F:hydrolase activity"/>
    <property type="evidence" value="ECO:0007669"/>
    <property type="project" value="UniProtKB-KW"/>
</dbReference>
<keyword evidence="2" id="KW-0547">Nucleotide-binding</keyword>
<sequence length="1418" mass="160574">MDTGLEPTAKRRKLSDIPPDALSATSAACSSSPTLLTDLPEPFQSQYIVLARAECPILVGFDAFESSYDYPAKAALDLAIEDLDLASPYRVTVKKSPRAKLSHILEIAAPSAKDLQVLEDSKHLSSVARHNGGTALPLACFAATVSSRDNQHFLQILILWQNTAQLRDKIDSELFDVMDHYCPGSSGRSLQPEPWDPRQFYDNVHVPDKSEAASAQINIPFLVSDLYPFQRRAVRWLLHREGVELLPNGDISLIPTSEDALPTGFESTKLDGGRDCVVNKAVGMISTEYEVVRNFYRSVRGGILAEEMGLGKTLEIISLTCLHRRRDDVAPPPGLRSSRSTLIITPVTILEQWKQEINKHAPGLRVYHYRGVSSFKKSPEQVMTQLLEADVVVTTYNVVAREIHYVQAKPDRLLRGAQRPEPPKSPLTQIFWWRVCLDEAQMVESGVSSAAQVAMRIPRHNAWAVTGTPLRKSHKDLFGLFLFLRFEPWSQSATLWQYLVDHHRPMLRDALKQISLRHTKDFVREDLRLPPQSRHIITIPFTPIEDQHYTELFRELCEDCGLDSAGAPLTNDWDPDSPKVIEKLRSWLSRLRQTCLHPEIGHQGWKALRRPGGVLRTVEEVLDVMIDQVEGQVRTTQRTWLIAAIRRGQMKENAKETQQALQIWQSSYNESCIIVDECRRELEKEARSGKEAVQDEKPDGQEEDEDENKHLTTLKLRLRAALEIKHVCTFFIANAFFQLKSLQTPDTEEYFELERQETQTYEEAKSIRGELLAEVLKSANKLITAVTTRAAEDRTQIPELLPVKELTGIESRRIIDRIHAFAEEMNKQAAHFRDVQKVMMNFLGQALLDQDEGIELQGDEYETSTRQQDEMYAYMEALRALLADRNEAITGQENYLIRQEMKQFVRLAKEGGGPAPALMIKLLAERELNRVDWKKLGSMRGLIGEIRSLVTSLEWQAGLGDSRADHELSVINPILVTVSEQTNVQARSLSNLEQLVNQIRDAMNGRLEFYRALQKISDTVAPFEEDNVGKPLNEVRYQEFIRDETISKDKVDTLTTRLRYLMHLKTESQSATPRICTICQCDFEVGTLTVCGHQFCKDCILMWWGQHHNCPVCKRTLGLKNFYDITYKPAEVAVQAETSLQKSSLTGVPSERSLNQTIYSDVSVSMMNQIKVIDLPGVSYGSKVDFLCRHLIWLRQNDPGSKSVIFSQYREFLGVLVRAFTACGIQFGRIDDKDGVERFKAQPTVECFLLHAKAHSAGLNLVVANHVFLCEPLINTAIELQAIARVHRIGQQRATTVWMYLIADTVEESIYKISVSRRLSHLTSRPRRIELNGQEGESVQETALDMANSIELQEADLSRLFEKHGKVGGEMVEASDLWPCLFSRVKKTETVMAGVAGEEAGTEVGRFLRGEAAMNRRQ</sequence>
<name>A0A0D1WXZ4_EXOME</name>
<dbReference type="PANTHER" id="PTHR45865:SF1">
    <property type="entry name" value="E3 UBIQUITIN-PROTEIN LIGASE SHPRH"/>
    <property type="match status" value="1"/>
</dbReference>
<dbReference type="GO" id="GO:0006974">
    <property type="term" value="P:DNA damage response"/>
    <property type="evidence" value="ECO:0007669"/>
    <property type="project" value="TreeGrafter"/>
</dbReference>
<reference evidence="11 12" key="1">
    <citation type="submission" date="2015-01" db="EMBL/GenBank/DDBJ databases">
        <title>The Genome Sequence of Exophiala mesophila CBS40295.</title>
        <authorList>
            <consortium name="The Broad Institute Genomics Platform"/>
            <person name="Cuomo C."/>
            <person name="de Hoog S."/>
            <person name="Gorbushina A."/>
            <person name="Stielow B."/>
            <person name="Teixiera M."/>
            <person name="Abouelleil A."/>
            <person name="Chapman S.B."/>
            <person name="Priest M."/>
            <person name="Young S.K."/>
            <person name="Wortman J."/>
            <person name="Nusbaum C."/>
            <person name="Birren B."/>
        </authorList>
    </citation>
    <scope>NUCLEOTIDE SEQUENCE [LARGE SCALE GENOMIC DNA]</scope>
    <source>
        <strain evidence="11 12">CBS 40295</strain>
    </source>
</reference>
<dbReference type="HOGENOM" id="CLU_001592_1_1_1"/>
<accession>A0A0D1WXZ4</accession>
<proteinExistence type="predicted"/>
<dbReference type="Pfam" id="PF00271">
    <property type="entry name" value="Helicase_C"/>
    <property type="match status" value="1"/>
</dbReference>
<evidence type="ECO:0000313" key="11">
    <source>
        <dbReference type="EMBL" id="KIV94345.1"/>
    </source>
</evidence>